<feature type="region of interest" description="Disordered" evidence="1">
    <location>
        <begin position="85"/>
        <end position="116"/>
    </location>
</feature>
<proteinExistence type="predicted"/>
<dbReference type="EMBL" id="OY731398">
    <property type="protein sequence ID" value="CAJ1892332.1"/>
    <property type="molecule type" value="Genomic_DNA"/>
</dbReference>
<evidence type="ECO:0000313" key="3">
    <source>
        <dbReference type="Proteomes" id="UP001189624"/>
    </source>
</evidence>
<dbReference type="Proteomes" id="UP001189624">
    <property type="component" value="Chromosome 1"/>
</dbReference>
<reference evidence="2" key="1">
    <citation type="submission" date="2023-10" db="EMBL/GenBank/DDBJ databases">
        <authorList>
            <person name="Domelevo Entfellner J.-B."/>
        </authorList>
    </citation>
    <scope>NUCLEOTIDE SEQUENCE</scope>
</reference>
<accession>A0AA86VW70</accession>
<dbReference type="AlphaFoldDB" id="A0AA86VW70"/>
<evidence type="ECO:0000256" key="1">
    <source>
        <dbReference type="SAM" id="MobiDB-lite"/>
    </source>
</evidence>
<name>A0AA86VW70_9FABA</name>
<sequence>MDGFLSTLCCPSAAQEKVVPAPTEIQVPDPPESHSVAKRKRLTRKKVRNDKEKVEKVLYTQNNETFHNVFADKLLMFNNRGVTDKASRPAENEFISASMQPRLPNSERHMPGKVGP</sequence>
<keyword evidence="3" id="KW-1185">Reference proteome</keyword>
<evidence type="ECO:0000313" key="2">
    <source>
        <dbReference type="EMBL" id="CAJ1892332.1"/>
    </source>
</evidence>
<dbReference type="Gramene" id="rna-AYBTSS11_LOCUS2938">
    <property type="protein sequence ID" value="CAJ1892332.1"/>
    <property type="gene ID" value="gene-AYBTSS11_LOCUS2938"/>
</dbReference>
<protein>
    <submittedName>
        <fullName evidence="2">Uncharacterized protein</fullName>
    </submittedName>
</protein>
<organism evidence="2 3">
    <name type="scientific">Sphenostylis stenocarpa</name>
    <dbReference type="NCBI Taxonomy" id="92480"/>
    <lineage>
        <taxon>Eukaryota</taxon>
        <taxon>Viridiplantae</taxon>
        <taxon>Streptophyta</taxon>
        <taxon>Embryophyta</taxon>
        <taxon>Tracheophyta</taxon>
        <taxon>Spermatophyta</taxon>
        <taxon>Magnoliopsida</taxon>
        <taxon>eudicotyledons</taxon>
        <taxon>Gunneridae</taxon>
        <taxon>Pentapetalae</taxon>
        <taxon>rosids</taxon>
        <taxon>fabids</taxon>
        <taxon>Fabales</taxon>
        <taxon>Fabaceae</taxon>
        <taxon>Papilionoideae</taxon>
        <taxon>50 kb inversion clade</taxon>
        <taxon>NPAAA clade</taxon>
        <taxon>indigoferoid/millettioid clade</taxon>
        <taxon>Phaseoleae</taxon>
        <taxon>Sphenostylis</taxon>
    </lineage>
</organism>
<gene>
    <name evidence="2" type="ORF">AYBTSS11_LOCUS2938</name>
</gene>